<evidence type="ECO:0000313" key="1">
    <source>
        <dbReference type="EMBL" id="MBP5858136.1"/>
    </source>
</evidence>
<keyword evidence="2" id="KW-1185">Reference proteome</keyword>
<dbReference type="EC" id="2.1.1.-" evidence="1"/>
<dbReference type="Gene3D" id="3.40.50.150">
    <property type="entry name" value="Vaccinia Virus protein VP39"/>
    <property type="match status" value="1"/>
</dbReference>
<reference evidence="1" key="1">
    <citation type="submission" date="2021-04" db="EMBL/GenBank/DDBJ databases">
        <authorList>
            <person name="Zhang D.-C."/>
        </authorList>
    </citation>
    <scope>NUCLEOTIDE SEQUENCE</scope>
    <source>
        <strain evidence="1">CGMCC 1.15697</strain>
    </source>
</reference>
<proteinExistence type="predicted"/>
<dbReference type="AlphaFoldDB" id="A0A8J7V1T9"/>
<dbReference type="GO" id="GO:0032259">
    <property type="term" value="P:methylation"/>
    <property type="evidence" value="ECO:0007669"/>
    <property type="project" value="UniProtKB-KW"/>
</dbReference>
<organism evidence="1 2">
    <name type="scientific">Marivibrio halodurans</name>
    <dbReference type="NCBI Taxonomy" id="2039722"/>
    <lineage>
        <taxon>Bacteria</taxon>
        <taxon>Pseudomonadati</taxon>
        <taxon>Pseudomonadota</taxon>
        <taxon>Alphaproteobacteria</taxon>
        <taxon>Rhodospirillales</taxon>
        <taxon>Rhodospirillaceae</taxon>
        <taxon>Marivibrio</taxon>
    </lineage>
</organism>
<evidence type="ECO:0000313" key="2">
    <source>
        <dbReference type="Proteomes" id="UP000672602"/>
    </source>
</evidence>
<dbReference type="Proteomes" id="UP000672602">
    <property type="component" value="Unassembled WGS sequence"/>
</dbReference>
<dbReference type="GO" id="GO:0008168">
    <property type="term" value="F:methyltransferase activity"/>
    <property type="evidence" value="ECO:0007669"/>
    <property type="project" value="UniProtKB-KW"/>
</dbReference>
<dbReference type="EMBL" id="JAGMWN010000006">
    <property type="protein sequence ID" value="MBP5858136.1"/>
    <property type="molecule type" value="Genomic_DNA"/>
</dbReference>
<comment type="caution">
    <text evidence="1">The sequence shown here is derived from an EMBL/GenBank/DDBJ whole genome shotgun (WGS) entry which is preliminary data.</text>
</comment>
<dbReference type="SUPFAM" id="SSF53335">
    <property type="entry name" value="S-adenosyl-L-methionine-dependent methyltransferases"/>
    <property type="match status" value="1"/>
</dbReference>
<name>A0A8J7V1T9_9PROT</name>
<accession>A0A8J7V1T9</accession>
<protein>
    <submittedName>
        <fullName evidence="1">Class I SAM-dependent methyltransferase</fullName>
        <ecNumber evidence="1">2.1.1.-</ecNumber>
    </submittedName>
</protein>
<dbReference type="Pfam" id="PF13578">
    <property type="entry name" value="Methyltransf_24"/>
    <property type="match status" value="1"/>
</dbReference>
<keyword evidence="1" id="KW-0489">Methyltransferase</keyword>
<sequence length="287" mass="30501">MAMGAATLTGLARRGYFIPYRYAPSDRPAGGYPALTPLFEAAAPAMRDVLAEAEAHRERFHAFDGAAPPEPRWQQGWYPRLDGLAAYMMIQRHRPRRVVEVGSGHSTRFLAAAAGDLAAREAGTDSAITAIDPAPRADLSRLAGVTLHRAVAQAADPALFRALGPGDVLAVDSSHIAMPGTDVDWLIGHVLPGLPAGALLAMHDIFLPDPYPPAWDWRGYNEQGAIAALLAGGGWRVLWSSHWVATRMAAAVAAGVAGTLPLPAGAHESALWLERLGRPQVIPTRAD</sequence>
<gene>
    <name evidence="1" type="ORF">KAJ83_14040</name>
</gene>
<keyword evidence="1" id="KW-0808">Transferase</keyword>
<dbReference type="InterPro" id="IPR029063">
    <property type="entry name" value="SAM-dependent_MTases_sf"/>
</dbReference>